<organism evidence="2 3">
    <name type="scientific">Lates japonicus</name>
    <name type="common">Japanese lates</name>
    <dbReference type="NCBI Taxonomy" id="270547"/>
    <lineage>
        <taxon>Eukaryota</taxon>
        <taxon>Metazoa</taxon>
        <taxon>Chordata</taxon>
        <taxon>Craniata</taxon>
        <taxon>Vertebrata</taxon>
        <taxon>Euteleostomi</taxon>
        <taxon>Actinopterygii</taxon>
        <taxon>Neopterygii</taxon>
        <taxon>Teleostei</taxon>
        <taxon>Neoteleostei</taxon>
        <taxon>Acanthomorphata</taxon>
        <taxon>Carangaria</taxon>
        <taxon>Carangaria incertae sedis</taxon>
        <taxon>Centropomidae</taxon>
        <taxon>Lates</taxon>
    </lineage>
</organism>
<protein>
    <recommendedName>
        <fullName evidence="4">G protein-coupled receptor</fullName>
    </recommendedName>
</protein>
<feature type="transmembrane region" description="Helical" evidence="1">
    <location>
        <begin position="33"/>
        <end position="60"/>
    </location>
</feature>
<dbReference type="Proteomes" id="UP001279410">
    <property type="component" value="Unassembled WGS sequence"/>
</dbReference>
<sequence>MPVNSSNISLPSPLLCYSNSSLYPDFFVCFDHIIGSLIFIAFTFINIFLLLPLYILVLWMGFRRWRYQRSVASGTTSHSDVFTYNMIIVEIAAGLGSVFYCCGIYTCSPKIMVVGYYAFSATYSVQAFFHCLTCVERYLAVVSPHHLPGPEKGGRGEDQKHQYWVMSISSSSNSSTDYFYSKCQQSIASNVIFTAYTFISSLLLPLYILVLYRGVQRWRRRRSVPAGTSPTDVFTYHIVIVEICGVLGIYFTAWPVWSTTWPLFNP</sequence>
<accession>A0AAD3NCC6</accession>
<feature type="transmembrane region" description="Helical" evidence="1">
    <location>
        <begin position="191"/>
        <end position="212"/>
    </location>
</feature>
<keyword evidence="1" id="KW-0812">Transmembrane</keyword>
<dbReference type="AlphaFoldDB" id="A0AAD3NCC6"/>
<keyword evidence="1" id="KW-1133">Transmembrane helix</keyword>
<evidence type="ECO:0000313" key="3">
    <source>
        <dbReference type="Proteomes" id="UP001279410"/>
    </source>
</evidence>
<feature type="transmembrane region" description="Helical" evidence="1">
    <location>
        <begin position="81"/>
        <end position="100"/>
    </location>
</feature>
<evidence type="ECO:0000256" key="1">
    <source>
        <dbReference type="SAM" id="Phobius"/>
    </source>
</evidence>
<name>A0AAD3NCC6_LATJO</name>
<reference evidence="2" key="1">
    <citation type="submission" date="2022-08" db="EMBL/GenBank/DDBJ databases">
        <title>Genome sequencing of akame (Lates japonicus).</title>
        <authorList>
            <person name="Hashiguchi Y."/>
            <person name="Takahashi H."/>
        </authorList>
    </citation>
    <scope>NUCLEOTIDE SEQUENCE</scope>
    <source>
        <strain evidence="2">Kochi</strain>
    </source>
</reference>
<gene>
    <name evidence="2" type="ORF">AKAME5_002077300</name>
</gene>
<proteinExistence type="predicted"/>
<evidence type="ECO:0008006" key="4">
    <source>
        <dbReference type="Google" id="ProtNLM"/>
    </source>
</evidence>
<keyword evidence="1" id="KW-0472">Membrane</keyword>
<feature type="transmembrane region" description="Helical" evidence="1">
    <location>
        <begin position="233"/>
        <end position="257"/>
    </location>
</feature>
<keyword evidence="3" id="KW-1185">Reference proteome</keyword>
<dbReference type="EMBL" id="BRZM01000232">
    <property type="protein sequence ID" value="GLD69459.1"/>
    <property type="molecule type" value="Genomic_DNA"/>
</dbReference>
<comment type="caution">
    <text evidence="2">The sequence shown here is derived from an EMBL/GenBank/DDBJ whole genome shotgun (WGS) entry which is preliminary data.</text>
</comment>
<evidence type="ECO:0000313" key="2">
    <source>
        <dbReference type="EMBL" id="GLD69459.1"/>
    </source>
</evidence>